<sequence>MFKAAQEFDDPLCLRTLYCALVRSHLETSAVVWAPYHQNWIDCIERVQRKFVWFALRRLPWNNPAQLPSYETRCNLLGIETLQNRRTISRAVFAAKVITSEIDSPNLLFQLNARVQPRNLRPTPGFLSRPLVRTVYAENSPIRTLATAFNEFYHLFDFHEPVSRFLERLRTELRDRSRSSRPADNPQQRASRTRRSSR</sequence>
<reference evidence="2" key="1">
    <citation type="submission" date="2021-05" db="EMBL/GenBank/DDBJ databases">
        <authorList>
            <person name="Alioto T."/>
            <person name="Alioto T."/>
            <person name="Gomez Garrido J."/>
        </authorList>
    </citation>
    <scope>NUCLEOTIDE SEQUENCE</scope>
</reference>
<protein>
    <submittedName>
        <fullName evidence="2">(northern house mosquito) hypothetical protein</fullName>
    </submittedName>
</protein>
<dbReference type="EMBL" id="HBUE01098497">
    <property type="protein sequence ID" value="CAG6484108.1"/>
    <property type="molecule type" value="Transcribed_RNA"/>
</dbReference>
<dbReference type="AlphaFoldDB" id="A0A8D8FVB8"/>
<feature type="region of interest" description="Disordered" evidence="1">
    <location>
        <begin position="174"/>
        <end position="198"/>
    </location>
</feature>
<name>A0A8D8FVB8_CULPI</name>
<organism evidence="2">
    <name type="scientific">Culex pipiens</name>
    <name type="common">House mosquito</name>
    <dbReference type="NCBI Taxonomy" id="7175"/>
    <lineage>
        <taxon>Eukaryota</taxon>
        <taxon>Metazoa</taxon>
        <taxon>Ecdysozoa</taxon>
        <taxon>Arthropoda</taxon>
        <taxon>Hexapoda</taxon>
        <taxon>Insecta</taxon>
        <taxon>Pterygota</taxon>
        <taxon>Neoptera</taxon>
        <taxon>Endopterygota</taxon>
        <taxon>Diptera</taxon>
        <taxon>Nematocera</taxon>
        <taxon>Culicoidea</taxon>
        <taxon>Culicidae</taxon>
        <taxon>Culicinae</taxon>
        <taxon>Culicini</taxon>
        <taxon>Culex</taxon>
        <taxon>Culex</taxon>
    </lineage>
</organism>
<evidence type="ECO:0000313" key="2">
    <source>
        <dbReference type="EMBL" id="CAG6484108.1"/>
    </source>
</evidence>
<accession>A0A8D8FVB8</accession>
<evidence type="ECO:0000256" key="1">
    <source>
        <dbReference type="SAM" id="MobiDB-lite"/>
    </source>
</evidence>
<proteinExistence type="predicted"/>